<keyword evidence="1" id="KW-0812">Transmembrane</keyword>
<dbReference type="GO" id="GO:0098554">
    <property type="term" value="C:cytoplasmic side of endoplasmic reticulum membrane"/>
    <property type="evidence" value="ECO:0007669"/>
    <property type="project" value="TreeGrafter"/>
</dbReference>
<protein>
    <submittedName>
        <fullName evidence="2">Uncharacterized protein</fullName>
    </submittedName>
</protein>
<dbReference type="GO" id="GO:0098553">
    <property type="term" value="C:lumenal side of endoplasmic reticulum membrane"/>
    <property type="evidence" value="ECO:0007669"/>
    <property type="project" value="TreeGrafter"/>
</dbReference>
<comment type="caution">
    <text evidence="2">The sequence shown here is derived from an EMBL/GenBank/DDBJ whole genome shotgun (WGS) entry which is preliminary data.</text>
</comment>
<feature type="transmembrane region" description="Helical" evidence="1">
    <location>
        <begin position="73"/>
        <end position="94"/>
    </location>
</feature>
<name>A0A8X6JSP9_TRICU</name>
<sequence length="258" mass="30022">MESNPNSNRFSFTICNISMDICETLINWFISTTISTLWILCRGMKYTWLLENVLSIAFYGTLVYCIPFSSFKVCLCVLCMDLFLKMLLILSGYLDSNGMEFMYGEPVIFQDSFIIPIYTQVKDIGFDPLRACRRVFMVVDLMDLAVFGLTLSYCYVLDLLTNKNRLYYIIMVIPYCLGRFLKDFIVLQFETPLCASFIMPAVFVPPVILAWYRNEFPLLWNGFKVVKKIVEQKRNVIELTAKETNEQSEENTEVVDFL</sequence>
<dbReference type="AlphaFoldDB" id="A0A8X6JSP9"/>
<accession>A0A8X6JSP9</accession>
<keyword evidence="1" id="KW-1133">Transmembrane helix</keyword>
<dbReference type="EMBL" id="BMAO01007689">
    <property type="protein sequence ID" value="GFR17826.1"/>
    <property type="molecule type" value="Genomic_DNA"/>
</dbReference>
<dbReference type="PANTHER" id="PTHR12174:SF103">
    <property type="entry name" value="INTRAMEMBRANE PROTEASE (IMPAS) FAMILY"/>
    <property type="match status" value="1"/>
</dbReference>
<keyword evidence="1" id="KW-0472">Membrane</keyword>
<dbReference type="OrthoDB" id="29661at2759"/>
<dbReference type="PANTHER" id="PTHR12174">
    <property type="entry name" value="SIGNAL PEPTIDE PEPTIDASE"/>
    <property type="match status" value="1"/>
</dbReference>
<dbReference type="InterPro" id="IPR007369">
    <property type="entry name" value="Peptidase_A22B_SPP"/>
</dbReference>
<keyword evidence="3" id="KW-1185">Reference proteome</keyword>
<gene>
    <name evidence="2" type="ORF">TNCT_518841</name>
</gene>
<evidence type="ECO:0000256" key="1">
    <source>
        <dbReference type="SAM" id="Phobius"/>
    </source>
</evidence>
<feature type="transmembrane region" description="Helical" evidence="1">
    <location>
        <begin position="165"/>
        <end position="181"/>
    </location>
</feature>
<dbReference type="GO" id="GO:0042500">
    <property type="term" value="F:aspartic endopeptidase activity, intramembrane cleaving"/>
    <property type="evidence" value="ECO:0007669"/>
    <property type="project" value="InterPro"/>
</dbReference>
<feature type="transmembrane region" description="Helical" evidence="1">
    <location>
        <begin position="21"/>
        <end position="40"/>
    </location>
</feature>
<feature type="transmembrane region" description="Helical" evidence="1">
    <location>
        <begin position="193"/>
        <end position="212"/>
    </location>
</feature>
<evidence type="ECO:0000313" key="2">
    <source>
        <dbReference type="EMBL" id="GFR17826.1"/>
    </source>
</evidence>
<dbReference type="GO" id="GO:0030660">
    <property type="term" value="C:Golgi-associated vesicle membrane"/>
    <property type="evidence" value="ECO:0007669"/>
    <property type="project" value="TreeGrafter"/>
</dbReference>
<feature type="transmembrane region" description="Helical" evidence="1">
    <location>
        <begin position="46"/>
        <end position="66"/>
    </location>
</feature>
<organism evidence="2 3">
    <name type="scientific">Trichonephila clavata</name>
    <name type="common">Joro spider</name>
    <name type="synonym">Nephila clavata</name>
    <dbReference type="NCBI Taxonomy" id="2740835"/>
    <lineage>
        <taxon>Eukaryota</taxon>
        <taxon>Metazoa</taxon>
        <taxon>Ecdysozoa</taxon>
        <taxon>Arthropoda</taxon>
        <taxon>Chelicerata</taxon>
        <taxon>Arachnida</taxon>
        <taxon>Araneae</taxon>
        <taxon>Araneomorphae</taxon>
        <taxon>Entelegynae</taxon>
        <taxon>Araneoidea</taxon>
        <taxon>Nephilidae</taxon>
        <taxon>Trichonephila</taxon>
    </lineage>
</organism>
<evidence type="ECO:0000313" key="3">
    <source>
        <dbReference type="Proteomes" id="UP000887116"/>
    </source>
</evidence>
<dbReference type="GO" id="GO:0033619">
    <property type="term" value="P:membrane protein proteolysis"/>
    <property type="evidence" value="ECO:0007669"/>
    <property type="project" value="TreeGrafter"/>
</dbReference>
<reference evidence="2" key="1">
    <citation type="submission" date="2020-07" db="EMBL/GenBank/DDBJ databases">
        <title>Multicomponent nature underlies the extraordinary mechanical properties of spider dragline silk.</title>
        <authorList>
            <person name="Kono N."/>
            <person name="Nakamura H."/>
            <person name="Mori M."/>
            <person name="Yoshida Y."/>
            <person name="Ohtoshi R."/>
            <person name="Malay A.D."/>
            <person name="Moran D.A.P."/>
            <person name="Tomita M."/>
            <person name="Numata K."/>
            <person name="Arakawa K."/>
        </authorList>
    </citation>
    <scope>NUCLEOTIDE SEQUENCE</scope>
</reference>
<dbReference type="GO" id="GO:0005765">
    <property type="term" value="C:lysosomal membrane"/>
    <property type="evidence" value="ECO:0007669"/>
    <property type="project" value="TreeGrafter"/>
</dbReference>
<proteinExistence type="predicted"/>
<dbReference type="Pfam" id="PF04258">
    <property type="entry name" value="Peptidase_A22B"/>
    <property type="match status" value="1"/>
</dbReference>
<dbReference type="Proteomes" id="UP000887116">
    <property type="component" value="Unassembled WGS sequence"/>
</dbReference>